<sequence length="290" mass="32691">MKPEIVSLKPDMAYDLASVSKVVGTGTVLIDLILSGQVALDALLTDYYPEFEGQGAESLTIRQLVTHTSGINPFIKNRNDLSYSELRAALNRVDASLDKVFHYSDVNFILLGFMLEAMYHKDLSAILQDQVFKPFNMTHTGFIAPEHTVSTAWELPKGVVHDPKARVLGNHTGSAGLFSTLDDLVNFSQAYFEDDRYLALLKDYSLTQDMRSISWDILKGDEANKRDVTSQWLLHTGYTGTFVMINLKTQQAVIFLSNRVHLKDDRPGWITDRNLLINSFVKAMQILENR</sequence>
<evidence type="ECO:0000313" key="3">
    <source>
        <dbReference type="EMBL" id="PCS05920.1"/>
    </source>
</evidence>
<dbReference type="Proteomes" id="UP000242246">
    <property type="component" value="Unassembled WGS sequence"/>
</dbReference>
<dbReference type="GO" id="GO:0016787">
    <property type="term" value="F:hydrolase activity"/>
    <property type="evidence" value="ECO:0007669"/>
    <property type="project" value="UniProtKB-KW"/>
</dbReference>
<name>A0A2A5RXJ8_9LACT</name>
<dbReference type="EMBL" id="JXJX01000011">
    <property type="protein sequence ID" value="PCS05920.1"/>
    <property type="molecule type" value="Genomic_DNA"/>
</dbReference>
<dbReference type="Pfam" id="PF00144">
    <property type="entry name" value="Beta-lactamase"/>
    <property type="match status" value="1"/>
</dbReference>
<protein>
    <submittedName>
        <fullName evidence="3">Beta-lactamase</fullName>
    </submittedName>
</protein>
<dbReference type="PANTHER" id="PTHR43283:SF11">
    <property type="entry name" value="BETA-LACTAMASE-RELATED DOMAIN-CONTAINING PROTEIN"/>
    <property type="match status" value="1"/>
</dbReference>
<dbReference type="Gene3D" id="3.40.710.10">
    <property type="entry name" value="DD-peptidase/beta-lactamase superfamily"/>
    <property type="match status" value="1"/>
</dbReference>
<accession>A0A2A5RXJ8</accession>
<organism evidence="3 4">
    <name type="scientific">Pseudolactococcus plantarum</name>
    <dbReference type="NCBI Taxonomy" id="1365"/>
    <lineage>
        <taxon>Bacteria</taxon>
        <taxon>Bacillati</taxon>
        <taxon>Bacillota</taxon>
        <taxon>Bacilli</taxon>
        <taxon>Lactobacillales</taxon>
        <taxon>Streptococcaceae</taxon>
        <taxon>Pseudolactococcus</taxon>
    </lineage>
</organism>
<proteinExistence type="predicted"/>
<feature type="domain" description="Beta-lactamase-related" evidence="2">
    <location>
        <begin position="8"/>
        <end position="269"/>
    </location>
</feature>
<gene>
    <name evidence="3" type="ORF">RU87_GL000382</name>
</gene>
<keyword evidence="4" id="KW-1185">Reference proteome</keyword>
<evidence type="ECO:0000313" key="4">
    <source>
        <dbReference type="Proteomes" id="UP000242246"/>
    </source>
</evidence>
<reference evidence="3 4" key="1">
    <citation type="submission" date="2014-12" db="EMBL/GenBank/DDBJ databases">
        <title>Draft genome sequences of 10 type strains of Lactococcus.</title>
        <authorList>
            <person name="Sun Z."/>
            <person name="Zhong Z."/>
            <person name="Liu W."/>
            <person name="Zhang W."/>
            <person name="Zhang H."/>
        </authorList>
    </citation>
    <scope>NUCLEOTIDE SEQUENCE [LARGE SCALE GENOMIC DNA]</scope>
    <source>
        <strain evidence="3 4">DSM 20686</strain>
    </source>
</reference>
<dbReference type="STRING" id="1348632.GCA_001591745_01488"/>
<keyword evidence="1" id="KW-0378">Hydrolase</keyword>
<dbReference type="InterPro" id="IPR050789">
    <property type="entry name" value="Diverse_Enzym_Activities"/>
</dbReference>
<dbReference type="InterPro" id="IPR012338">
    <property type="entry name" value="Beta-lactam/transpept-like"/>
</dbReference>
<evidence type="ECO:0000256" key="1">
    <source>
        <dbReference type="ARBA" id="ARBA00022801"/>
    </source>
</evidence>
<dbReference type="SUPFAM" id="SSF56601">
    <property type="entry name" value="beta-lactamase/transpeptidase-like"/>
    <property type="match status" value="1"/>
</dbReference>
<evidence type="ECO:0000259" key="2">
    <source>
        <dbReference type="Pfam" id="PF00144"/>
    </source>
</evidence>
<dbReference type="AlphaFoldDB" id="A0A2A5RXJ8"/>
<dbReference type="InterPro" id="IPR001466">
    <property type="entry name" value="Beta-lactam-related"/>
</dbReference>
<comment type="caution">
    <text evidence="3">The sequence shown here is derived from an EMBL/GenBank/DDBJ whole genome shotgun (WGS) entry which is preliminary data.</text>
</comment>
<dbReference type="PANTHER" id="PTHR43283">
    <property type="entry name" value="BETA-LACTAMASE-RELATED"/>
    <property type="match status" value="1"/>
</dbReference>